<dbReference type="GO" id="GO:0005576">
    <property type="term" value="C:extracellular region"/>
    <property type="evidence" value="ECO:0007669"/>
    <property type="project" value="UniProtKB-SubCell"/>
</dbReference>
<gene>
    <name evidence="9" type="ORF">OLEA9_A024183</name>
</gene>
<comment type="caution">
    <text evidence="9">The sequence shown here is derived from an EMBL/GenBank/DDBJ whole genome shotgun (WGS) entry which is preliminary data.</text>
</comment>
<reference evidence="9 10" key="1">
    <citation type="submission" date="2019-12" db="EMBL/GenBank/DDBJ databases">
        <authorList>
            <person name="Alioto T."/>
            <person name="Alioto T."/>
            <person name="Gomez Garrido J."/>
        </authorList>
    </citation>
    <scope>NUCLEOTIDE SEQUENCE [LARGE SCALE GENOMIC DNA]</scope>
</reference>
<dbReference type="InterPro" id="IPR022618">
    <property type="entry name" value="Defensin-like_20-28"/>
</dbReference>
<comment type="similarity">
    <text evidence="2">Belongs to the DEFL family.</text>
</comment>
<keyword evidence="10" id="KW-1185">Reference proteome</keyword>
<name>A0A8S0U1Z5_OLEEU</name>
<proteinExistence type="inferred from homology"/>
<dbReference type="OrthoDB" id="1043633at2759"/>
<accession>A0A8S0U1Z5</accession>
<feature type="signal peptide" evidence="8">
    <location>
        <begin position="1"/>
        <end position="23"/>
    </location>
</feature>
<evidence type="ECO:0000256" key="5">
    <source>
        <dbReference type="ARBA" id="ARBA00022577"/>
    </source>
</evidence>
<dbReference type="PANTHER" id="PTHR34453">
    <property type="entry name" value="DEFENSIN-LIKE (DEFL) FAMILY PROTEIN-RELATED"/>
    <property type="match status" value="1"/>
</dbReference>
<dbReference type="EMBL" id="CACTIH010007366">
    <property type="protein sequence ID" value="CAA3011350.1"/>
    <property type="molecule type" value="Genomic_DNA"/>
</dbReference>
<dbReference type="Gramene" id="OE9A024183T1">
    <property type="protein sequence ID" value="OE9A024183C1"/>
    <property type="gene ID" value="OE9A024183"/>
</dbReference>
<evidence type="ECO:0000256" key="7">
    <source>
        <dbReference type="ARBA" id="ARBA00022821"/>
    </source>
</evidence>
<dbReference type="Pfam" id="PF10868">
    <property type="entry name" value="Defensin_like"/>
    <property type="match status" value="1"/>
</dbReference>
<evidence type="ECO:0000256" key="1">
    <source>
        <dbReference type="ARBA" id="ARBA00004613"/>
    </source>
</evidence>
<dbReference type="Proteomes" id="UP000594638">
    <property type="component" value="Unassembled WGS sequence"/>
</dbReference>
<organism evidence="9 10">
    <name type="scientific">Olea europaea subsp. europaea</name>
    <dbReference type="NCBI Taxonomy" id="158383"/>
    <lineage>
        <taxon>Eukaryota</taxon>
        <taxon>Viridiplantae</taxon>
        <taxon>Streptophyta</taxon>
        <taxon>Embryophyta</taxon>
        <taxon>Tracheophyta</taxon>
        <taxon>Spermatophyta</taxon>
        <taxon>Magnoliopsida</taxon>
        <taxon>eudicotyledons</taxon>
        <taxon>Gunneridae</taxon>
        <taxon>Pentapetalae</taxon>
        <taxon>asterids</taxon>
        <taxon>lamiids</taxon>
        <taxon>Lamiales</taxon>
        <taxon>Oleaceae</taxon>
        <taxon>Oleeae</taxon>
        <taxon>Olea</taxon>
    </lineage>
</organism>
<evidence type="ECO:0000256" key="3">
    <source>
        <dbReference type="ARBA" id="ARBA00022525"/>
    </source>
</evidence>
<protein>
    <submittedName>
        <fullName evidence="9">Defensin 20</fullName>
    </submittedName>
</protein>
<dbReference type="AlphaFoldDB" id="A0A8S0U1Z5"/>
<keyword evidence="3" id="KW-0964">Secreted</keyword>
<evidence type="ECO:0000313" key="9">
    <source>
        <dbReference type="EMBL" id="CAA3011350.1"/>
    </source>
</evidence>
<evidence type="ECO:0000256" key="8">
    <source>
        <dbReference type="SAM" id="SignalP"/>
    </source>
</evidence>
<dbReference type="PANTHER" id="PTHR34453:SF3">
    <property type="entry name" value="DEFENSIN-LIKE (DEFL) FAMILY PROTEIN-RELATED"/>
    <property type="match status" value="1"/>
</dbReference>
<evidence type="ECO:0000256" key="2">
    <source>
        <dbReference type="ARBA" id="ARBA00006722"/>
    </source>
</evidence>
<evidence type="ECO:0000256" key="4">
    <source>
        <dbReference type="ARBA" id="ARBA00022529"/>
    </source>
</evidence>
<dbReference type="GO" id="GO:0050832">
    <property type="term" value="P:defense response to fungus"/>
    <property type="evidence" value="ECO:0007669"/>
    <property type="project" value="UniProtKB-KW"/>
</dbReference>
<keyword evidence="5" id="KW-0295">Fungicide</keyword>
<dbReference type="GO" id="GO:0031640">
    <property type="term" value="P:killing of cells of another organism"/>
    <property type="evidence" value="ECO:0007669"/>
    <property type="project" value="UniProtKB-KW"/>
</dbReference>
<comment type="subcellular location">
    <subcellularLocation>
        <location evidence="1">Secreted</location>
    </subcellularLocation>
</comment>
<evidence type="ECO:0000313" key="10">
    <source>
        <dbReference type="Proteomes" id="UP000594638"/>
    </source>
</evidence>
<keyword evidence="4" id="KW-0929">Antimicrobial</keyword>
<keyword evidence="6 8" id="KW-0732">Signal</keyword>
<keyword evidence="7" id="KW-0611">Plant defense</keyword>
<evidence type="ECO:0000256" key="6">
    <source>
        <dbReference type="ARBA" id="ARBA00022729"/>
    </source>
</evidence>
<feature type="chain" id="PRO_5035715646" evidence="8">
    <location>
        <begin position="24"/>
        <end position="76"/>
    </location>
</feature>
<sequence length="76" mass="8391">MKNISFLLVLFFVLCMGCKDAVGGICCKNFPSLGDCVPDRDDSPDLNGKCWQYCTQECKGGICKKDGKSHVCHCYC</sequence>